<dbReference type="Pfam" id="PF02892">
    <property type="entry name" value="zf-BED"/>
    <property type="match status" value="1"/>
</dbReference>
<organism evidence="5">
    <name type="scientific">Brassica campestris</name>
    <name type="common">Field mustard</name>
    <dbReference type="NCBI Taxonomy" id="3711"/>
    <lineage>
        <taxon>Eukaryota</taxon>
        <taxon>Viridiplantae</taxon>
        <taxon>Streptophyta</taxon>
        <taxon>Embryophyta</taxon>
        <taxon>Tracheophyta</taxon>
        <taxon>Spermatophyta</taxon>
        <taxon>Magnoliopsida</taxon>
        <taxon>eudicotyledons</taxon>
        <taxon>Gunneridae</taxon>
        <taxon>Pentapetalae</taxon>
        <taxon>rosids</taxon>
        <taxon>malvids</taxon>
        <taxon>Brassicales</taxon>
        <taxon>Brassicaceae</taxon>
        <taxon>Brassiceae</taxon>
        <taxon>Brassica</taxon>
    </lineage>
</organism>
<evidence type="ECO:0000256" key="3">
    <source>
        <dbReference type="ARBA" id="ARBA00022833"/>
    </source>
</evidence>
<keyword evidence="3" id="KW-0862">Zinc</keyword>
<gene>
    <name evidence="5" type="ORF">BRAA02T07228Z</name>
</gene>
<dbReference type="GO" id="GO:0003677">
    <property type="term" value="F:DNA binding"/>
    <property type="evidence" value="ECO:0007669"/>
    <property type="project" value="InterPro"/>
</dbReference>
<dbReference type="AlphaFoldDB" id="A0A3P6ANR4"/>
<evidence type="ECO:0000313" key="5">
    <source>
        <dbReference type="EMBL" id="VDC89253.1"/>
    </source>
</evidence>
<keyword evidence="1" id="KW-0479">Metal-binding</keyword>
<name>A0A3P6ANR4_BRACM</name>
<evidence type="ECO:0000259" key="4">
    <source>
        <dbReference type="Pfam" id="PF02892"/>
    </source>
</evidence>
<reference evidence="5" key="1">
    <citation type="submission" date="2018-11" db="EMBL/GenBank/DDBJ databases">
        <authorList>
            <consortium name="Genoscope - CEA"/>
            <person name="William W."/>
        </authorList>
    </citation>
    <scope>NUCLEOTIDE SEQUENCE</scope>
</reference>
<dbReference type="InterPro" id="IPR003656">
    <property type="entry name" value="Znf_BED"/>
</dbReference>
<protein>
    <recommendedName>
        <fullName evidence="4">BED-type domain-containing protein</fullName>
    </recommendedName>
</protein>
<evidence type="ECO:0000256" key="1">
    <source>
        <dbReference type="ARBA" id="ARBA00022723"/>
    </source>
</evidence>
<proteinExistence type="predicted"/>
<feature type="non-terminal residue" evidence="5">
    <location>
        <position position="49"/>
    </location>
</feature>
<keyword evidence="2" id="KW-0863">Zinc-finger</keyword>
<accession>A0A3P6ANR4</accession>
<evidence type="ECO:0000256" key="2">
    <source>
        <dbReference type="ARBA" id="ARBA00022771"/>
    </source>
</evidence>
<feature type="domain" description="BED-type" evidence="4">
    <location>
        <begin position="11"/>
        <end position="49"/>
    </location>
</feature>
<dbReference type="InterPro" id="IPR036236">
    <property type="entry name" value="Znf_C2H2_sf"/>
</dbReference>
<sequence>MENEKEGRQWSDVWPHFTKIRNSNGEEKAKCNYCKNDYAWSSHGHGTSG</sequence>
<dbReference type="SUPFAM" id="SSF57667">
    <property type="entry name" value="beta-beta-alpha zinc fingers"/>
    <property type="match status" value="1"/>
</dbReference>
<dbReference type="EMBL" id="LR031573">
    <property type="protein sequence ID" value="VDC89253.1"/>
    <property type="molecule type" value="Genomic_DNA"/>
</dbReference>
<dbReference type="GO" id="GO:0008270">
    <property type="term" value="F:zinc ion binding"/>
    <property type="evidence" value="ECO:0007669"/>
    <property type="project" value="UniProtKB-KW"/>
</dbReference>